<dbReference type="EMBL" id="JACBPP010000002">
    <property type="protein sequence ID" value="KAF8004089.1"/>
    <property type="molecule type" value="Genomic_DNA"/>
</dbReference>
<dbReference type="SUPFAM" id="SSF51998">
    <property type="entry name" value="PFL-like glycyl radical enzymes"/>
    <property type="match status" value="1"/>
</dbReference>
<sequence length="276" mass="30522">MLAALLGLADLAINLTLISVAASLPEKISVDELLGLAAESLALRVTEEPLFADLAGKIEAYRLRRYVPALFAQNFQILRDYVHLKTKEHHPLVSQKANKFVQKYAEQLDAMVVPERDYSVSYFGMRTLANSYLLKRNNKIAETPQFMFYVLLWGSMAMSTKHFVHSSPTLFNAGTENNYLSLCFLVAMGDDSIDGIYKTLHKAALILKGSGGIGIHMHNIRSSGSLIKSSNGSSNGLVPMLRVFNNTARYVDQGGNKRPGQSLCTWSHGTATSRMY</sequence>
<keyword evidence="5" id="KW-1185">Reference proteome</keyword>
<dbReference type="Proteomes" id="UP000649328">
    <property type="component" value="Unassembled WGS sequence"/>
</dbReference>
<comment type="caution">
    <text evidence="4">The sequence shown here is derived from an EMBL/GenBank/DDBJ whole genome shotgun (WGS) entry which is preliminary data.</text>
</comment>
<dbReference type="AlphaFoldDB" id="A0A8H7GUS6"/>
<keyword evidence="2" id="KW-0732">Signal</keyword>
<evidence type="ECO:0000313" key="5">
    <source>
        <dbReference type="Proteomes" id="UP000649328"/>
    </source>
</evidence>
<dbReference type="GO" id="GO:0009263">
    <property type="term" value="P:deoxyribonucleotide biosynthetic process"/>
    <property type="evidence" value="ECO:0007669"/>
    <property type="project" value="TreeGrafter"/>
</dbReference>
<protein>
    <recommendedName>
        <fullName evidence="3">Ribonucleotide reductase large subunit C-terminal domain-containing protein</fullName>
    </recommendedName>
</protein>
<evidence type="ECO:0000256" key="2">
    <source>
        <dbReference type="SAM" id="SignalP"/>
    </source>
</evidence>
<dbReference type="Pfam" id="PF02867">
    <property type="entry name" value="Ribonuc_red_lgC"/>
    <property type="match status" value="1"/>
</dbReference>
<dbReference type="GO" id="GO:0004748">
    <property type="term" value="F:ribonucleoside-diphosphate reductase activity, thioredoxin disulfide as acceptor"/>
    <property type="evidence" value="ECO:0007669"/>
    <property type="project" value="TreeGrafter"/>
</dbReference>
<organism evidence="4 5">
    <name type="scientific">Metschnikowia pulcherrima</name>
    <dbReference type="NCBI Taxonomy" id="27326"/>
    <lineage>
        <taxon>Eukaryota</taxon>
        <taxon>Fungi</taxon>
        <taxon>Dikarya</taxon>
        <taxon>Ascomycota</taxon>
        <taxon>Saccharomycotina</taxon>
        <taxon>Pichiomycetes</taxon>
        <taxon>Metschnikowiaceae</taxon>
        <taxon>Metschnikowia</taxon>
    </lineage>
</organism>
<dbReference type="GO" id="GO:0005524">
    <property type="term" value="F:ATP binding"/>
    <property type="evidence" value="ECO:0007669"/>
    <property type="project" value="TreeGrafter"/>
</dbReference>
<evidence type="ECO:0000313" key="4">
    <source>
        <dbReference type="EMBL" id="KAF8004089.1"/>
    </source>
</evidence>
<name>A0A8H7GUS6_9ASCO</name>
<gene>
    <name evidence="4" type="ORF">HF325_001537</name>
</gene>
<reference evidence="4" key="1">
    <citation type="submission" date="2020-10" db="EMBL/GenBank/DDBJ databases">
        <title>The Whole-Genome Sequence of Metschnikowia persimmonesis, a Novel Endophytic Yeast Species Isolated from Medicinal Plant Diospyros kaki Thumb.</title>
        <authorList>
            <person name="Rahmat E."/>
            <person name="Kang Y."/>
        </authorList>
    </citation>
    <scope>NUCLEOTIDE SEQUENCE</scope>
    <source>
        <strain evidence="4">KIOM G15050</strain>
    </source>
</reference>
<dbReference type="GO" id="GO:0005971">
    <property type="term" value="C:ribonucleoside-diphosphate reductase complex"/>
    <property type="evidence" value="ECO:0007669"/>
    <property type="project" value="TreeGrafter"/>
</dbReference>
<dbReference type="OrthoDB" id="3000483at2759"/>
<dbReference type="InterPro" id="IPR039718">
    <property type="entry name" value="Rrm1"/>
</dbReference>
<dbReference type="UniPathway" id="UPA00326"/>
<dbReference type="Gene3D" id="3.20.70.20">
    <property type="match status" value="1"/>
</dbReference>
<feature type="signal peptide" evidence="2">
    <location>
        <begin position="1"/>
        <end position="23"/>
    </location>
</feature>
<evidence type="ECO:0000256" key="1">
    <source>
        <dbReference type="ARBA" id="ARBA00010406"/>
    </source>
</evidence>
<feature type="chain" id="PRO_5034534767" description="Ribonucleotide reductase large subunit C-terminal domain-containing protein" evidence="2">
    <location>
        <begin position="24"/>
        <end position="276"/>
    </location>
</feature>
<evidence type="ECO:0000259" key="3">
    <source>
        <dbReference type="Pfam" id="PF02867"/>
    </source>
</evidence>
<feature type="domain" description="Ribonucleotide reductase large subunit C-terminal" evidence="3">
    <location>
        <begin position="183"/>
        <end position="261"/>
    </location>
</feature>
<accession>A0A8H7GUS6</accession>
<comment type="similarity">
    <text evidence="1">Belongs to the ribonucleoside diphosphate reductase large chain family.</text>
</comment>
<dbReference type="PANTHER" id="PTHR11573:SF28">
    <property type="entry name" value="RIBONUCLEOSIDE-DIPHOSPHATE REDUCTASE"/>
    <property type="match status" value="1"/>
</dbReference>
<proteinExistence type="inferred from homology"/>
<dbReference type="SUPFAM" id="SSF48168">
    <property type="entry name" value="R1 subunit of ribonucleotide reductase, N-terminal domain"/>
    <property type="match status" value="1"/>
</dbReference>
<dbReference type="InterPro" id="IPR008926">
    <property type="entry name" value="RNR_R1-su_N"/>
</dbReference>
<dbReference type="InterPro" id="IPR000788">
    <property type="entry name" value="RNR_lg_C"/>
</dbReference>
<dbReference type="PANTHER" id="PTHR11573">
    <property type="entry name" value="RIBONUCLEOSIDE-DIPHOSPHATE REDUCTASE LARGE CHAIN"/>
    <property type="match status" value="1"/>
</dbReference>